<evidence type="ECO:0000256" key="1">
    <source>
        <dbReference type="SAM" id="MobiDB-lite"/>
    </source>
</evidence>
<name>A0A0K2Y6Q2_9HELI</name>
<feature type="region of interest" description="Disordered" evidence="1">
    <location>
        <begin position="285"/>
        <end position="359"/>
    </location>
</feature>
<dbReference type="Proteomes" id="UP000043437">
    <property type="component" value="Unassembled WGS sequence"/>
</dbReference>
<feature type="compositionally biased region" description="Basic and acidic residues" evidence="1">
    <location>
        <begin position="343"/>
        <end position="359"/>
    </location>
</feature>
<dbReference type="EMBL" id="CDMG01000009">
    <property type="protein sequence ID" value="CRF52800.1"/>
    <property type="molecule type" value="Genomic_DNA"/>
</dbReference>
<feature type="domain" description="Plasminogen-binding protein PgbA N-terminal" evidence="3">
    <location>
        <begin position="24"/>
        <end position="236"/>
    </location>
</feature>
<evidence type="ECO:0000259" key="3">
    <source>
        <dbReference type="Pfam" id="PF15436"/>
    </source>
</evidence>
<evidence type="ECO:0000313" key="4">
    <source>
        <dbReference type="EMBL" id="CRF52800.1"/>
    </source>
</evidence>
<dbReference type="Pfam" id="PF15436">
    <property type="entry name" value="PGBA_N"/>
    <property type="match status" value="1"/>
</dbReference>
<feature type="compositionally biased region" description="Basic and acidic residues" evidence="1">
    <location>
        <begin position="325"/>
        <end position="335"/>
    </location>
</feature>
<dbReference type="GeneID" id="82132199"/>
<protein>
    <recommendedName>
        <fullName evidence="3">Plasminogen-binding protein PgbA N-terminal domain-containing protein</fullName>
    </recommendedName>
</protein>
<dbReference type="RefSeq" id="WP_053945469.1">
    <property type="nucleotide sequence ID" value="NZ_BSCV01000011.1"/>
</dbReference>
<reference evidence="5" key="1">
    <citation type="submission" date="2014-12" db="EMBL/GenBank/DDBJ databases">
        <authorList>
            <person name="Jaenicke S."/>
        </authorList>
    </citation>
    <scope>NUCLEOTIDE SEQUENCE [LARGE SCALE GENOMIC DNA]</scope>
</reference>
<gene>
    <name evidence="4" type="ORF">HAL07_12650</name>
</gene>
<feature type="chain" id="PRO_5005490980" description="Plasminogen-binding protein PgbA N-terminal domain-containing protein" evidence="2">
    <location>
        <begin position="18"/>
        <end position="359"/>
    </location>
</feature>
<feature type="compositionally biased region" description="Basic and acidic residues" evidence="1">
    <location>
        <begin position="285"/>
        <end position="316"/>
    </location>
</feature>
<keyword evidence="2" id="KW-0732">Signal</keyword>
<evidence type="ECO:0000313" key="5">
    <source>
        <dbReference type="Proteomes" id="UP000043437"/>
    </source>
</evidence>
<accession>A0A0K2Y6Q2</accession>
<dbReference type="InterPro" id="IPR029276">
    <property type="entry name" value="PgbA_N"/>
</dbReference>
<organism evidence="4 5">
    <name type="scientific">Helicobacter ailurogastricus</name>
    <dbReference type="NCBI Taxonomy" id="1578720"/>
    <lineage>
        <taxon>Bacteria</taxon>
        <taxon>Pseudomonadati</taxon>
        <taxon>Campylobacterota</taxon>
        <taxon>Epsilonproteobacteria</taxon>
        <taxon>Campylobacterales</taxon>
        <taxon>Helicobacteraceae</taxon>
        <taxon>Helicobacter</taxon>
    </lineage>
</organism>
<sequence>MLKWFLAILGLCGLLHAKDWSAPLKINIDGVDTARKVVRFQAYDLKVGESGYILSKLTDYNVIVASLEVLSIQNGVAYAKYAPYKVMKQKHLPTPRMVPKKGNLAIFREFNNQAFLIAPDLHTYEQVKDDYPDATFINSDLLVAFLNGFDPTAKTLRRACDIYSVGLVYLVSTNRLNILDCQSFAILETQPLDTTKVGRTFSPFFSRVEGVDRGTFGKLVAGGKARHYFTYYDNLLRKESEKKLAGEIKAEDKRELKKDIKHAKSQKQKQALEKEYNEEINEEKQLIAPKLSKEQKAEEQALDKATSKERAKEAKEAKKRRKKELAKERLEEKAERKAKKAEKKREKAEEKRIRQEEKQ</sequence>
<dbReference type="AlphaFoldDB" id="A0A0K2Y6Q2"/>
<feature type="signal peptide" evidence="2">
    <location>
        <begin position="1"/>
        <end position="17"/>
    </location>
</feature>
<evidence type="ECO:0000256" key="2">
    <source>
        <dbReference type="SAM" id="SignalP"/>
    </source>
</evidence>
<proteinExistence type="predicted"/>